<keyword evidence="1" id="KW-0699">rRNA-binding</keyword>
<dbReference type="SUPFAM" id="SSF50715">
    <property type="entry name" value="Ribosomal protein L25-like"/>
    <property type="match status" value="1"/>
</dbReference>
<name>A0A9J6AH46_SOLCO</name>
<organism evidence="6 7">
    <name type="scientific">Solanum commersonii</name>
    <name type="common">Commerson's wild potato</name>
    <name type="synonym">Commerson's nightshade</name>
    <dbReference type="NCBI Taxonomy" id="4109"/>
    <lineage>
        <taxon>Eukaryota</taxon>
        <taxon>Viridiplantae</taxon>
        <taxon>Streptophyta</taxon>
        <taxon>Embryophyta</taxon>
        <taxon>Tracheophyta</taxon>
        <taxon>Spermatophyta</taxon>
        <taxon>Magnoliopsida</taxon>
        <taxon>eudicotyledons</taxon>
        <taxon>Gunneridae</taxon>
        <taxon>Pentapetalae</taxon>
        <taxon>asterids</taxon>
        <taxon>lamiids</taxon>
        <taxon>Solanales</taxon>
        <taxon>Solanaceae</taxon>
        <taxon>Solanoideae</taxon>
        <taxon>Solaneae</taxon>
        <taxon>Solanum</taxon>
    </lineage>
</organism>
<dbReference type="PANTHER" id="PTHR33284:SF1">
    <property type="entry name" value="RIBOSOMAL PROTEIN L25_GLN-TRNA SYNTHETASE, ANTI-CODON-BINDING DOMAIN-CONTAINING PROTEIN"/>
    <property type="match status" value="1"/>
</dbReference>
<proteinExistence type="predicted"/>
<dbReference type="InterPro" id="IPR011035">
    <property type="entry name" value="Ribosomal_bL25/Gln-tRNA_synth"/>
</dbReference>
<dbReference type="EMBL" id="JACXVP010000002">
    <property type="protein sequence ID" value="KAG5623973.1"/>
    <property type="molecule type" value="Genomic_DNA"/>
</dbReference>
<evidence type="ECO:0000256" key="2">
    <source>
        <dbReference type="ARBA" id="ARBA00022884"/>
    </source>
</evidence>
<dbReference type="InterPro" id="IPR020056">
    <property type="entry name" value="Rbsml_bL25/Gln-tRNA_synth_N"/>
</dbReference>
<gene>
    <name evidence="6" type="ORF">H5410_009191</name>
</gene>
<evidence type="ECO:0000259" key="5">
    <source>
        <dbReference type="Pfam" id="PF01386"/>
    </source>
</evidence>
<keyword evidence="4" id="KW-0687">Ribonucleoprotein</keyword>
<keyword evidence="7" id="KW-1185">Reference proteome</keyword>
<evidence type="ECO:0000256" key="3">
    <source>
        <dbReference type="ARBA" id="ARBA00022980"/>
    </source>
</evidence>
<dbReference type="InterPro" id="IPR020930">
    <property type="entry name" value="Ribosomal_uL5_bac-type"/>
</dbReference>
<comment type="caution">
    <text evidence="6">The sequence shown here is derived from an EMBL/GenBank/DDBJ whole genome shotgun (WGS) entry which is preliminary data.</text>
</comment>
<dbReference type="OrthoDB" id="193674at2759"/>
<accession>A0A9J6AH46</accession>
<evidence type="ECO:0000256" key="4">
    <source>
        <dbReference type="ARBA" id="ARBA00023274"/>
    </source>
</evidence>
<keyword evidence="3" id="KW-0689">Ribosomal protein</keyword>
<keyword evidence="2" id="KW-0694">RNA-binding</keyword>
<dbReference type="GO" id="GO:0003735">
    <property type="term" value="F:structural constituent of ribosome"/>
    <property type="evidence" value="ECO:0007669"/>
    <property type="project" value="InterPro"/>
</dbReference>
<dbReference type="CDD" id="cd00495">
    <property type="entry name" value="Ribosomal_L25_TL5_CTC"/>
    <property type="match status" value="1"/>
</dbReference>
<reference evidence="6 7" key="1">
    <citation type="submission" date="2020-09" db="EMBL/GenBank/DDBJ databases">
        <title>De no assembly of potato wild relative species, Solanum commersonii.</title>
        <authorList>
            <person name="Cho K."/>
        </authorList>
    </citation>
    <scope>NUCLEOTIDE SEQUENCE [LARGE SCALE GENOMIC DNA]</scope>
    <source>
        <strain evidence="6">LZ3.2</strain>
        <tissue evidence="6">Leaf</tissue>
    </source>
</reference>
<dbReference type="Proteomes" id="UP000824120">
    <property type="component" value="Chromosome 2"/>
</dbReference>
<evidence type="ECO:0000256" key="1">
    <source>
        <dbReference type="ARBA" id="ARBA00022730"/>
    </source>
</evidence>
<dbReference type="InterPro" id="IPR029751">
    <property type="entry name" value="Ribosomal_L25_dom"/>
</dbReference>
<feature type="domain" description="Large ribosomal subunit protein bL25 L25" evidence="5">
    <location>
        <begin position="33"/>
        <end position="124"/>
    </location>
</feature>
<dbReference type="Pfam" id="PF01386">
    <property type="entry name" value="Ribosomal_L25p"/>
    <property type="match status" value="1"/>
</dbReference>
<dbReference type="GO" id="GO:0006412">
    <property type="term" value="P:translation"/>
    <property type="evidence" value="ECO:0007669"/>
    <property type="project" value="InterPro"/>
</dbReference>
<dbReference type="AlphaFoldDB" id="A0A9J6AH46"/>
<protein>
    <recommendedName>
        <fullName evidence="5">Large ribosomal subunit protein bL25 L25 domain-containing protein</fullName>
    </recommendedName>
</protein>
<dbReference type="GO" id="GO:0022625">
    <property type="term" value="C:cytosolic large ribosomal subunit"/>
    <property type="evidence" value="ECO:0007669"/>
    <property type="project" value="TreeGrafter"/>
</dbReference>
<sequence length="275" mass="31154">MLIRRIVLTKSLHHFRFFSHSAKPDLKYAETIHAVVRVTSGKNIAAKERRAGRVPSIVFEREDGQRGGNKRLISAQANQIRKLVNHLFEVHPDFESTDVIEKVRVLPRKVHLEAGSDAPLNVTFIRAPSSLRSDVLKLSLSYVTLASVLYPKKICVSIESIEKVILLDIVEKVARGSFKDLINLRLSEESVYENVSFADFPLFSWFVRTRDQIGSYLNIIKRTVKFLCPADVIPPYIDLLMGDLRVHPALKLIQPEDHPVVKIAGARVSDQKKSK</sequence>
<dbReference type="PANTHER" id="PTHR33284">
    <property type="entry name" value="RIBOSOMAL PROTEIN L25/GLN-TRNA SYNTHETASE, ANTI-CODON-BINDING DOMAIN-CONTAINING PROTEIN"/>
    <property type="match status" value="1"/>
</dbReference>
<evidence type="ECO:0000313" key="6">
    <source>
        <dbReference type="EMBL" id="KAG5623973.1"/>
    </source>
</evidence>
<dbReference type="GO" id="GO:0008097">
    <property type="term" value="F:5S rRNA binding"/>
    <property type="evidence" value="ECO:0007669"/>
    <property type="project" value="TreeGrafter"/>
</dbReference>
<dbReference type="Gene3D" id="2.40.240.10">
    <property type="entry name" value="Ribosomal Protein L25, Chain P"/>
    <property type="match status" value="1"/>
</dbReference>
<evidence type="ECO:0000313" key="7">
    <source>
        <dbReference type="Proteomes" id="UP000824120"/>
    </source>
</evidence>